<reference evidence="3" key="1">
    <citation type="journal article" date="2021" name="Genome Biol. Evol.">
        <title>The assembled and annotated genome of the fairy-ring fungus Marasmius oreades.</title>
        <authorList>
            <person name="Hiltunen M."/>
            <person name="Ament-Velasquez S.L."/>
            <person name="Johannesson H."/>
        </authorList>
    </citation>
    <scope>NUCLEOTIDE SEQUENCE</scope>
    <source>
        <strain evidence="3">03SP1</strain>
    </source>
</reference>
<dbReference type="RefSeq" id="XP_043016426.1">
    <property type="nucleotide sequence ID" value="XM_043147712.1"/>
</dbReference>
<name>A0A9P8AFH7_9AGAR</name>
<protein>
    <recommendedName>
        <fullName evidence="2">MOSC domain-containing protein</fullName>
    </recommendedName>
</protein>
<dbReference type="Proteomes" id="UP001049176">
    <property type="component" value="Chromosome 1"/>
</dbReference>
<dbReference type="SUPFAM" id="SSF141673">
    <property type="entry name" value="MOSC N-terminal domain-like"/>
    <property type="match status" value="1"/>
</dbReference>
<comment type="caution">
    <text evidence="3">The sequence shown here is derived from an EMBL/GenBank/DDBJ whole genome shotgun (WGS) entry which is preliminary data.</text>
</comment>
<dbReference type="GO" id="GO:0030170">
    <property type="term" value="F:pyridoxal phosphate binding"/>
    <property type="evidence" value="ECO:0007669"/>
    <property type="project" value="InterPro"/>
</dbReference>
<dbReference type="EMBL" id="CM032181">
    <property type="protein sequence ID" value="KAG7099956.1"/>
    <property type="molecule type" value="Genomic_DNA"/>
</dbReference>
<dbReference type="GO" id="GO:0003824">
    <property type="term" value="F:catalytic activity"/>
    <property type="evidence" value="ECO:0007669"/>
    <property type="project" value="InterPro"/>
</dbReference>
<sequence length="370" mass="41062">MRPTSQTPAPPRNIGKPEVDDSERRGFNHTTEEVESVAESTGHDVDVRVSKLLVHPIKSCRGTSVQSSRYTSEGLEFDRQWCVIEADTHKIITAREFPTMVLITPTIEENGGSPYGGTLKISFPEGSGCRSLSVPLRPNAGLLKNWGILHDADLMGRLAIDGYICQEMPDAEKDTSNTVSETFSAYFRRPVHLVQKGSSPRPCLPSTNYPDFNATALYQDMYPLLILSEESMAEVDREVRSRVGTQQIDECWKTDKVAIERFRPNIVLKGGGPWVEDQWTEVSIGTKIEVAKNAPSILIVGKCVRCTLPNVSPETGEKDKSVPLKVLMKFRLGLDPNRKYSACVGTWGAPLQEGVVKVGDRVFVRKKLTE</sequence>
<feature type="domain" description="MOSC" evidence="2">
    <location>
        <begin position="188"/>
        <end position="365"/>
    </location>
</feature>
<evidence type="ECO:0000313" key="4">
    <source>
        <dbReference type="Proteomes" id="UP001049176"/>
    </source>
</evidence>
<dbReference type="GeneID" id="66070825"/>
<dbReference type="InterPro" id="IPR005303">
    <property type="entry name" value="MOCOS_middle"/>
</dbReference>
<keyword evidence="4" id="KW-1185">Reference proteome</keyword>
<dbReference type="OrthoDB" id="17255at2759"/>
<dbReference type="PROSITE" id="PS51340">
    <property type="entry name" value="MOSC"/>
    <property type="match status" value="1"/>
</dbReference>
<proteinExistence type="predicted"/>
<dbReference type="InterPro" id="IPR005302">
    <property type="entry name" value="MoCF_Sase_C"/>
</dbReference>
<gene>
    <name evidence="3" type="ORF">E1B28_001749</name>
</gene>
<evidence type="ECO:0000313" key="3">
    <source>
        <dbReference type="EMBL" id="KAG7099956.1"/>
    </source>
</evidence>
<feature type="region of interest" description="Disordered" evidence="1">
    <location>
        <begin position="1"/>
        <end position="41"/>
    </location>
</feature>
<dbReference type="Pfam" id="PF03473">
    <property type="entry name" value="MOSC"/>
    <property type="match status" value="1"/>
</dbReference>
<dbReference type="Pfam" id="PF03476">
    <property type="entry name" value="MOSC_N"/>
    <property type="match status" value="1"/>
</dbReference>
<dbReference type="KEGG" id="more:E1B28_001749"/>
<dbReference type="InterPro" id="IPR011037">
    <property type="entry name" value="Pyrv_Knase-like_insert_dom_sf"/>
</dbReference>
<organism evidence="3 4">
    <name type="scientific">Marasmius oreades</name>
    <name type="common">fairy-ring Marasmius</name>
    <dbReference type="NCBI Taxonomy" id="181124"/>
    <lineage>
        <taxon>Eukaryota</taxon>
        <taxon>Fungi</taxon>
        <taxon>Dikarya</taxon>
        <taxon>Basidiomycota</taxon>
        <taxon>Agaricomycotina</taxon>
        <taxon>Agaricomycetes</taxon>
        <taxon>Agaricomycetidae</taxon>
        <taxon>Agaricales</taxon>
        <taxon>Marasmiineae</taxon>
        <taxon>Marasmiaceae</taxon>
        <taxon>Marasmius</taxon>
    </lineage>
</organism>
<evidence type="ECO:0000259" key="2">
    <source>
        <dbReference type="PROSITE" id="PS51340"/>
    </source>
</evidence>
<evidence type="ECO:0000256" key="1">
    <source>
        <dbReference type="SAM" id="MobiDB-lite"/>
    </source>
</evidence>
<accession>A0A9P8AFH7</accession>
<feature type="compositionally biased region" description="Basic and acidic residues" evidence="1">
    <location>
        <begin position="15"/>
        <end position="32"/>
    </location>
</feature>
<dbReference type="PANTHER" id="PTHR14237">
    <property type="entry name" value="MOLYBDOPTERIN COFACTOR SULFURASE MOSC"/>
    <property type="match status" value="1"/>
</dbReference>
<dbReference type="AlphaFoldDB" id="A0A9P8AFH7"/>
<dbReference type="PANTHER" id="PTHR14237:SF19">
    <property type="entry name" value="MITOCHONDRIAL AMIDOXIME REDUCING COMPONENT 1"/>
    <property type="match status" value="1"/>
</dbReference>
<dbReference type="GO" id="GO:0030151">
    <property type="term" value="F:molybdenum ion binding"/>
    <property type="evidence" value="ECO:0007669"/>
    <property type="project" value="InterPro"/>
</dbReference>
<dbReference type="SUPFAM" id="SSF50800">
    <property type="entry name" value="PK beta-barrel domain-like"/>
    <property type="match status" value="1"/>
</dbReference>